<reference evidence="1" key="1">
    <citation type="submission" date="2022-06" db="EMBL/GenBank/DDBJ databases">
        <title>Complete genome sequences of two strains of the flax pathogen Septoria linicola.</title>
        <authorList>
            <person name="Lapalu N."/>
            <person name="Simon A."/>
            <person name="Demenou B."/>
            <person name="Paumier D."/>
            <person name="Guillot M.-P."/>
            <person name="Gout L."/>
            <person name="Valade R."/>
        </authorList>
    </citation>
    <scope>NUCLEOTIDE SEQUENCE</scope>
    <source>
        <strain evidence="1">SE15195</strain>
    </source>
</reference>
<evidence type="ECO:0008006" key="3">
    <source>
        <dbReference type="Google" id="ProtNLM"/>
    </source>
</evidence>
<evidence type="ECO:0000313" key="2">
    <source>
        <dbReference type="Proteomes" id="UP001056384"/>
    </source>
</evidence>
<dbReference type="EMBL" id="CP099424">
    <property type="protein sequence ID" value="USW55154.1"/>
    <property type="molecule type" value="Genomic_DNA"/>
</dbReference>
<keyword evidence="2" id="KW-1185">Reference proteome</keyword>
<sequence length="235" mass="26995">MSASSALVAAGAPGLSANAPFRLLDLPLELVNRVLQFSLVVSSKDDPILPRSRGWFKCEDGEYRLVLTFQHFLDHDHSSARALIQPPITRVNSLLRREGLKIFYYKNFFRTYQWNDSAPAMYEWLTCIGDNAKMIENLTVEMHPAGLWPDREFPHGIDSLAIYELMHDFTLLDTFYRQITDKDELKRACCSDPDLLFDMSFGKKGKKGKPEEWVKVSKITFDQYRQKYGSTGLTN</sequence>
<proteinExistence type="predicted"/>
<gene>
    <name evidence="1" type="ORF">Slin15195_G084730</name>
</gene>
<dbReference type="OrthoDB" id="3643916at2759"/>
<dbReference type="Proteomes" id="UP001056384">
    <property type="component" value="Chromosome 7"/>
</dbReference>
<protein>
    <recommendedName>
        <fullName evidence="3">F-box domain-containing protein</fullName>
    </recommendedName>
</protein>
<accession>A0A9Q9EM69</accession>
<dbReference type="AlphaFoldDB" id="A0A9Q9EM69"/>
<organism evidence="1 2">
    <name type="scientific">Septoria linicola</name>
    <dbReference type="NCBI Taxonomy" id="215465"/>
    <lineage>
        <taxon>Eukaryota</taxon>
        <taxon>Fungi</taxon>
        <taxon>Dikarya</taxon>
        <taxon>Ascomycota</taxon>
        <taxon>Pezizomycotina</taxon>
        <taxon>Dothideomycetes</taxon>
        <taxon>Dothideomycetidae</taxon>
        <taxon>Mycosphaerellales</taxon>
        <taxon>Mycosphaerellaceae</taxon>
        <taxon>Septoria</taxon>
    </lineage>
</organism>
<evidence type="ECO:0000313" key="1">
    <source>
        <dbReference type="EMBL" id="USW55154.1"/>
    </source>
</evidence>
<name>A0A9Q9EM69_9PEZI</name>